<sequence length="272" mass="30238">MDGRHASQCLLHLPRHRRTTAISRVLVPNLDANVLERREVLHAQIAQPKPKPTTTAAIAGGGEVPCPEAEREPPNPRHGASREHGRRRHEVQERARRRAGERAGAHREPLHRRARVYPAGGPQPERLEGRQLPDDADVAPPHPIHPHVEEGEARQRRAAHPRRQRRERARGPVRHEPAEARRRHPAVADVTDAAAATAVSVNLDALDPLQLAESPHHSSARAVLHLSPLEPEHPELLQTAKLSDDAVCRITANSEPGHLLQRRQGCEPTISW</sequence>
<proteinExistence type="predicted"/>
<name>A0A8J8XFI8_ORYSJ</name>
<dbReference type="HOGENOM" id="CLU_1122510_0_0_1"/>
<evidence type="ECO:0000313" key="2">
    <source>
        <dbReference type="EMBL" id="EEE54943.1"/>
    </source>
</evidence>
<reference evidence="2" key="2">
    <citation type="submission" date="2008-12" db="EMBL/GenBank/DDBJ databases">
        <title>Improved gene annotation of the rice (Oryza sativa) genomes.</title>
        <authorList>
            <person name="Wang J."/>
            <person name="Li R."/>
            <person name="Fan W."/>
            <person name="Huang Q."/>
            <person name="Zhang J."/>
            <person name="Zhou Y."/>
            <person name="Hu Y."/>
            <person name="Zi S."/>
            <person name="Li J."/>
            <person name="Ni P."/>
            <person name="Zheng H."/>
            <person name="Zhang Y."/>
            <person name="Zhao M."/>
            <person name="Hao Q."/>
            <person name="McDermott J."/>
            <person name="Samudrala R."/>
            <person name="Kristiansen K."/>
            <person name="Wong G.K.-S."/>
        </authorList>
    </citation>
    <scope>NUCLEOTIDE SEQUENCE</scope>
</reference>
<evidence type="ECO:0000256" key="1">
    <source>
        <dbReference type="SAM" id="MobiDB-lite"/>
    </source>
</evidence>
<gene>
    <name evidence="2" type="ORF">OsJ_02511</name>
</gene>
<reference evidence="2" key="1">
    <citation type="journal article" date="2005" name="PLoS Biol.">
        <title>The genomes of Oryza sativa: a history of duplications.</title>
        <authorList>
            <person name="Yu J."/>
            <person name="Wang J."/>
            <person name="Lin W."/>
            <person name="Li S."/>
            <person name="Li H."/>
            <person name="Zhou J."/>
            <person name="Ni P."/>
            <person name="Dong W."/>
            <person name="Hu S."/>
            <person name="Zeng C."/>
            <person name="Zhang J."/>
            <person name="Zhang Y."/>
            <person name="Li R."/>
            <person name="Xu Z."/>
            <person name="Li S."/>
            <person name="Li X."/>
            <person name="Zheng H."/>
            <person name="Cong L."/>
            <person name="Lin L."/>
            <person name="Yin J."/>
            <person name="Geng J."/>
            <person name="Li G."/>
            <person name="Shi J."/>
            <person name="Liu J."/>
            <person name="Lv H."/>
            <person name="Li J."/>
            <person name="Wang J."/>
            <person name="Deng Y."/>
            <person name="Ran L."/>
            <person name="Shi X."/>
            <person name="Wang X."/>
            <person name="Wu Q."/>
            <person name="Li C."/>
            <person name="Ren X."/>
            <person name="Wang J."/>
            <person name="Wang X."/>
            <person name="Li D."/>
            <person name="Liu D."/>
            <person name="Zhang X."/>
            <person name="Ji Z."/>
            <person name="Zhao W."/>
            <person name="Sun Y."/>
            <person name="Zhang Z."/>
            <person name="Bao J."/>
            <person name="Han Y."/>
            <person name="Dong L."/>
            <person name="Ji J."/>
            <person name="Chen P."/>
            <person name="Wu S."/>
            <person name="Liu J."/>
            <person name="Xiao Y."/>
            <person name="Bu D."/>
            <person name="Tan J."/>
            <person name="Yang L."/>
            <person name="Ye C."/>
            <person name="Zhang J."/>
            <person name="Xu J."/>
            <person name="Zhou Y."/>
            <person name="Yu Y."/>
            <person name="Zhang B."/>
            <person name="Zhuang S."/>
            <person name="Wei H."/>
            <person name="Liu B."/>
            <person name="Lei M."/>
            <person name="Yu H."/>
            <person name="Li Y."/>
            <person name="Xu H."/>
            <person name="Wei S."/>
            <person name="He X."/>
            <person name="Fang L."/>
            <person name="Zhang Z."/>
            <person name="Zhang Y."/>
            <person name="Huang X."/>
            <person name="Su Z."/>
            <person name="Tong W."/>
            <person name="Li J."/>
            <person name="Tong Z."/>
            <person name="Li S."/>
            <person name="Ye J."/>
            <person name="Wang L."/>
            <person name="Fang L."/>
            <person name="Lei T."/>
            <person name="Chen C."/>
            <person name="Chen H."/>
            <person name="Xu Z."/>
            <person name="Li H."/>
            <person name="Huang H."/>
            <person name="Zhang F."/>
            <person name="Xu H."/>
            <person name="Li N."/>
            <person name="Zhao C."/>
            <person name="Li S."/>
            <person name="Dong L."/>
            <person name="Huang Y."/>
            <person name="Li L."/>
            <person name="Xi Y."/>
            <person name="Qi Q."/>
            <person name="Li W."/>
            <person name="Zhang B."/>
            <person name="Hu W."/>
            <person name="Zhang Y."/>
            <person name="Tian X."/>
            <person name="Jiao Y."/>
            <person name="Liang X."/>
            <person name="Jin J."/>
            <person name="Gao L."/>
            <person name="Zheng W."/>
            <person name="Hao B."/>
            <person name="Liu S."/>
            <person name="Wang W."/>
            <person name="Yuan L."/>
            <person name="Cao M."/>
            <person name="McDermott J."/>
            <person name="Samudrala R."/>
            <person name="Wang J."/>
            <person name="Wong G.K."/>
            <person name="Yang H."/>
        </authorList>
    </citation>
    <scope>NUCLEOTIDE SEQUENCE [LARGE SCALE GENOMIC DNA]</scope>
</reference>
<feature type="region of interest" description="Disordered" evidence="1">
    <location>
        <begin position="45"/>
        <end position="188"/>
    </location>
</feature>
<dbReference type="Proteomes" id="UP000007752">
    <property type="component" value="Chromosome 1"/>
</dbReference>
<feature type="compositionally biased region" description="Basic residues" evidence="1">
    <location>
        <begin position="156"/>
        <end position="168"/>
    </location>
</feature>
<feature type="compositionally biased region" description="Basic and acidic residues" evidence="1">
    <location>
        <begin position="90"/>
        <end position="108"/>
    </location>
</feature>
<feature type="compositionally biased region" description="Basic and acidic residues" evidence="1">
    <location>
        <begin position="68"/>
        <end position="83"/>
    </location>
</feature>
<protein>
    <submittedName>
        <fullName evidence="2">Uncharacterized protein</fullName>
    </submittedName>
</protein>
<feature type="compositionally biased region" description="Basic and acidic residues" evidence="1">
    <location>
        <begin position="169"/>
        <end position="180"/>
    </location>
</feature>
<feature type="compositionally biased region" description="Basic and acidic residues" evidence="1">
    <location>
        <begin position="146"/>
        <end position="155"/>
    </location>
</feature>
<organism evidence="2">
    <name type="scientific">Oryza sativa subsp. japonica</name>
    <name type="common">Rice</name>
    <dbReference type="NCBI Taxonomy" id="39947"/>
    <lineage>
        <taxon>Eukaryota</taxon>
        <taxon>Viridiplantae</taxon>
        <taxon>Streptophyta</taxon>
        <taxon>Embryophyta</taxon>
        <taxon>Tracheophyta</taxon>
        <taxon>Spermatophyta</taxon>
        <taxon>Magnoliopsida</taxon>
        <taxon>Liliopsida</taxon>
        <taxon>Poales</taxon>
        <taxon>Poaceae</taxon>
        <taxon>BOP clade</taxon>
        <taxon>Oryzoideae</taxon>
        <taxon>Oryzeae</taxon>
        <taxon>Oryzinae</taxon>
        <taxon>Oryza</taxon>
        <taxon>Oryza sativa</taxon>
    </lineage>
</organism>
<dbReference type="Gramene" id="Os01t0603200-01">
    <property type="protein sequence ID" value="Os01t0603200-01"/>
    <property type="gene ID" value="Os01g0603200"/>
</dbReference>
<dbReference type="EMBL" id="CM000138">
    <property type="protein sequence ID" value="EEE54943.1"/>
    <property type="molecule type" value="Genomic_DNA"/>
</dbReference>
<dbReference type="AlphaFoldDB" id="A0A8J8XFI8"/>
<accession>A0A8J8XFI8</accession>